<dbReference type="Gene3D" id="3.40.50.2000">
    <property type="entry name" value="Glycogen Phosphorylase B"/>
    <property type="match status" value="2"/>
</dbReference>
<evidence type="ECO:0000313" key="4">
    <source>
        <dbReference type="Proteomes" id="UP000182344"/>
    </source>
</evidence>
<evidence type="ECO:0000259" key="2">
    <source>
        <dbReference type="Pfam" id="PF00534"/>
    </source>
</evidence>
<dbReference type="GO" id="GO:0016757">
    <property type="term" value="F:glycosyltransferase activity"/>
    <property type="evidence" value="ECO:0007669"/>
    <property type="project" value="InterPro"/>
</dbReference>
<feature type="domain" description="Glycosyl transferase family 1" evidence="2">
    <location>
        <begin position="208"/>
        <end position="355"/>
    </location>
</feature>
<dbReference type="PANTHER" id="PTHR46401:SF2">
    <property type="entry name" value="GLYCOSYLTRANSFERASE WBBK-RELATED"/>
    <property type="match status" value="1"/>
</dbReference>
<dbReference type="GO" id="GO:0009103">
    <property type="term" value="P:lipopolysaccharide biosynthetic process"/>
    <property type="evidence" value="ECO:0007669"/>
    <property type="project" value="TreeGrafter"/>
</dbReference>
<dbReference type="InterPro" id="IPR001296">
    <property type="entry name" value="Glyco_trans_1"/>
</dbReference>
<comment type="caution">
    <text evidence="3">The sequence shown here is derived from an EMBL/GenBank/DDBJ whole genome shotgun (WGS) entry which is preliminary data.</text>
</comment>
<accession>A0A1J5HRS1</accession>
<protein>
    <recommendedName>
        <fullName evidence="2">Glycosyl transferase family 1 domain-containing protein</fullName>
    </recommendedName>
</protein>
<dbReference type="CDD" id="cd03801">
    <property type="entry name" value="GT4_PimA-like"/>
    <property type="match status" value="1"/>
</dbReference>
<sequence>MKKILLLTHVSPPAVDGGSRVIVKTAEYLKKIGHQTLLISSNAYSTDNFTHHYRATAPSRHRAILLPVYTIFHKPLKLISKIFPIISVFAKGPIFKIIPFLHTLLSVIRYRPDLIIAGPLPTTIVLYARFIKFVIRNCKLIIVPCYHPTDPDFHNKLLLNTLKSADYIWTLTDFETNYFNKNLNIPKSKLLNIGNGIDPYLLTAAPSRHRANVLLYIGSLAQHKNIESLIAVHQQLLSKFPKLKLIIAGQKTLYYPHLQPLLKLPNIKVIFNFKTNALSRLLDHSSILVSPSTQESFGLTLIEAWARKTPVVTSDIPASSELINKSKGGLIGLNNIETLLLNQPLSQKLGQNGYNYVKANYLWPNIVNKLCQKLL</sequence>
<name>A0A1J5HRS1_9BACT</name>
<organism evidence="3 4">
    <name type="scientific">Candidatus Shapirobacteria bacterium CG2_30_35_20</name>
    <dbReference type="NCBI Taxonomy" id="1805376"/>
    <lineage>
        <taxon>Bacteria</taxon>
        <taxon>Candidatus Shapironibacteriota</taxon>
    </lineage>
</organism>
<gene>
    <name evidence="3" type="ORF">AUK05_02050</name>
</gene>
<reference evidence="3 4" key="1">
    <citation type="journal article" date="2016" name="Environ. Microbiol.">
        <title>Genomic resolution of a cold subsurface aquifer community provides metabolic insights for novel microbes adapted to high CO concentrations.</title>
        <authorList>
            <person name="Probst A.J."/>
            <person name="Castelle C.J."/>
            <person name="Singh A."/>
            <person name="Brown C.T."/>
            <person name="Anantharaman K."/>
            <person name="Sharon I."/>
            <person name="Hug L.A."/>
            <person name="Burstein D."/>
            <person name="Emerson J.B."/>
            <person name="Thomas B.C."/>
            <person name="Banfield J.F."/>
        </authorList>
    </citation>
    <scope>NUCLEOTIDE SEQUENCE [LARGE SCALE GENOMIC DNA]</scope>
    <source>
        <strain evidence="3">CG2_30_35_20</strain>
    </source>
</reference>
<dbReference type="PANTHER" id="PTHR46401">
    <property type="entry name" value="GLYCOSYLTRANSFERASE WBBK-RELATED"/>
    <property type="match status" value="1"/>
</dbReference>
<evidence type="ECO:0000256" key="1">
    <source>
        <dbReference type="ARBA" id="ARBA00022679"/>
    </source>
</evidence>
<dbReference type="STRING" id="1805376.AUK05_02050"/>
<dbReference type="AlphaFoldDB" id="A0A1J5HRS1"/>
<proteinExistence type="predicted"/>
<keyword evidence="1" id="KW-0808">Transferase</keyword>
<dbReference type="Proteomes" id="UP000182344">
    <property type="component" value="Unassembled WGS sequence"/>
</dbReference>
<dbReference type="SUPFAM" id="SSF53756">
    <property type="entry name" value="UDP-Glycosyltransferase/glycogen phosphorylase"/>
    <property type="match status" value="1"/>
</dbReference>
<dbReference type="EMBL" id="MNZO01000028">
    <property type="protein sequence ID" value="OIP87131.1"/>
    <property type="molecule type" value="Genomic_DNA"/>
</dbReference>
<evidence type="ECO:0000313" key="3">
    <source>
        <dbReference type="EMBL" id="OIP87131.1"/>
    </source>
</evidence>
<dbReference type="Pfam" id="PF00534">
    <property type="entry name" value="Glycos_transf_1"/>
    <property type="match status" value="1"/>
</dbReference>